<dbReference type="Gene3D" id="3.40.50.300">
    <property type="entry name" value="P-loop containing nucleotide triphosphate hydrolases"/>
    <property type="match status" value="2"/>
</dbReference>
<dbReference type="InParanoid" id="H1Z451"/>
<evidence type="ECO:0000313" key="1">
    <source>
        <dbReference type="EMBL" id="EHQ35730.1"/>
    </source>
</evidence>
<organism evidence="1 2">
    <name type="scientific">Methanoplanus limicola DSM 2279</name>
    <dbReference type="NCBI Taxonomy" id="937775"/>
    <lineage>
        <taxon>Archaea</taxon>
        <taxon>Methanobacteriati</taxon>
        <taxon>Methanobacteriota</taxon>
        <taxon>Stenosarchaea group</taxon>
        <taxon>Methanomicrobia</taxon>
        <taxon>Methanomicrobiales</taxon>
        <taxon>Methanomicrobiaceae</taxon>
        <taxon>Methanoplanus</taxon>
    </lineage>
</organism>
<gene>
    <name evidence="1" type="ORF">Metlim_1629</name>
</gene>
<dbReference type="SUPFAM" id="SSF52540">
    <property type="entry name" value="P-loop containing nucleoside triphosphate hydrolases"/>
    <property type="match status" value="1"/>
</dbReference>
<dbReference type="Pfam" id="PF23442">
    <property type="entry name" value="DUF7125"/>
    <property type="match status" value="1"/>
</dbReference>
<sequence>MPDKGIRTNIGVGKRSTGISGLDFQLGGGIIKGKSILLCAGPVSGAEMIAEQFFRSSENVESSYIMIDGSVTEGMTDASKMTPEEISDYITGEKIVIDSISSVIMNFGIDSALTLMKKASAMDNSSDVNILYLMYNNIHSLYDEIKLIRNSDIVISLNEFMHGNEIERNLTINKIPGTDVPGRVFPYNIKEGGIELSTTARVV</sequence>
<evidence type="ECO:0000313" key="2">
    <source>
        <dbReference type="Proteomes" id="UP000005741"/>
    </source>
</evidence>
<dbReference type="InterPro" id="IPR027417">
    <property type="entry name" value="P-loop_NTPase"/>
</dbReference>
<name>H1Z451_9EURY</name>
<dbReference type="RefSeq" id="WP_004077529.1">
    <property type="nucleotide sequence ID" value="NZ_CM001436.1"/>
</dbReference>
<dbReference type="EMBL" id="CM001436">
    <property type="protein sequence ID" value="EHQ35730.1"/>
    <property type="molecule type" value="Genomic_DNA"/>
</dbReference>
<dbReference type="InterPro" id="IPR055549">
    <property type="entry name" value="DUF7125"/>
</dbReference>
<dbReference type="STRING" id="937775.Metlim_1629"/>
<protein>
    <recommendedName>
        <fullName evidence="3">KaiC-like domain-containing protein</fullName>
    </recommendedName>
</protein>
<dbReference type="Proteomes" id="UP000005741">
    <property type="component" value="Chromosome"/>
</dbReference>
<dbReference type="AlphaFoldDB" id="H1Z451"/>
<evidence type="ECO:0008006" key="3">
    <source>
        <dbReference type="Google" id="ProtNLM"/>
    </source>
</evidence>
<reference evidence="1 2" key="1">
    <citation type="submission" date="2011-10" db="EMBL/GenBank/DDBJ databases">
        <title>The Improved High-Quality Draft genome of Methanoplanus limicola DSM 2279.</title>
        <authorList>
            <consortium name="US DOE Joint Genome Institute (JGI-PGF)"/>
            <person name="Lucas S."/>
            <person name="Copeland A."/>
            <person name="Lapidus A."/>
            <person name="Glavina del Rio T."/>
            <person name="Dalin E."/>
            <person name="Tice H."/>
            <person name="Bruce D."/>
            <person name="Goodwin L."/>
            <person name="Pitluck S."/>
            <person name="Peters L."/>
            <person name="Mikhailova N."/>
            <person name="Lu M."/>
            <person name="Kyrpides N."/>
            <person name="Mavromatis K."/>
            <person name="Ivanova N."/>
            <person name="Markowitz V."/>
            <person name="Cheng J.-F."/>
            <person name="Hugenholtz P."/>
            <person name="Woyke T."/>
            <person name="Wu D."/>
            <person name="Wirth R."/>
            <person name="Brambilla E.-M."/>
            <person name="Klenk H.-P."/>
            <person name="Eisen J.A."/>
        </authorList>
    </citation>
    <scope>NUCLEOTIDE SEQUENCE [LARGE SCALE GENOMIC DNA]</scope>
    <source>
        <strain evidence="1 2">DSM 2279</strain>
    </source>
</reference>
<dbReference type="OrthoDB" id="49590at2157"/>
<accession>H1Z451</accession>
<dbReference type="HOGENOM" id="CLU_1399764_0_0_2"/>
<proteinExistence type="predicted"/>
<keyword evidence="2" id="KW-1185">Reference proteome</keyword>